<dbReference type="KEGG" id="vg:35381837"/>
<keyword evidence="2" id="KW-1185">Reference proteome</keyword>
<dbReference type="RefSeq" id="YP_009449372.1">
    <property type="nucleotide sequence ID" value="NC_036594.1"/>
</dbReference>
<gene>
    <name evidence="1" type="ORF">ORPV_1166</name>
</gene>
<dbReference type="Proteomes" id="UP000236316">
    <property type="component" value="Segment"/>
</dbReference>
<name>A0A2I2L6E9_9VIRU</name>
<evidence type="ECO:0000313" key="1">
    <source>
        <dbReference type="EMBL" id="SNW63070.1"/>
    </source>
</evidence>
<accession>A0A2I2L6E9</accession>
<reference evidence="1" key="1">
    <citation type="submission" date="2017-08" db="EMBL/GenBank/DDBJ databases">
        <authorList>
            <consortium name="Urmite Genomes"/>
        </authorList>
    </citation>
    <scope>NUCLEOTIDE SEQUENCE [LARGE SCALE GENOMIC DNA]</scope>
    <source>
        <strain evidence="1">IHUMI-LCC2</strain>
    </source>
</reference>
<dbReference type="EMBL" id="LT906555">
    <property type="protein sequence ID" value="SNW63070.1"/>
    <property type="molecule type" value="Genomic_DNA"/>
</dbReference>
<organism evidence="1">
    <name type="scientific">Orpheovirus IHUMI-LCC2</name>
    <dbReference type="NCBI Taxonomy" id="2023057"/>
    <lineage>
        <taxon>Viruses</taxon>
        <taxon>Varidnaviria</taxon>
        <taxon>Bamfordvirae</taxon>
        <taxon>Nucleocytoviricota</taxon>
        <taxon>Megaviricetes</taxon>
        <taxon>Pimascovirales</taxon>
        <taxon>Ocovirineae</taxon>
        <taxon>Orpheoviridae</taxon>
        <taxon>Alphaorpheovirus</taxon>
        <taxon>Alphaorpheovirus massiliense</taxon>
    </lineage>
</organism>
<evidence type="ECO:0000313" key="2">
    <source>
        <dbReference type="Proteomes" id="UP000236316"/>
    </source>
</evidence>
<dbReference type="GeneID" id="35381837"/>
<sequence>MDCIPREIQIEIILYLAVKEKYFSFIRHRDTVKGLLTYRLVNKLFRDYNPINKFLYSTIYRNECLKEIIEGNKENINWVEVLQGHPRITYPYLSELNISNIWREIRASDDYCHYNSSFYPFFGKDIQLDDKDKFRLMDSSSLHSYLHTTYGRDWIEKINKDHFMDAIKYRRLYNTYEDTEQFYTLFLDQMCSMFDNILSILGVIMITCKTVKLLINHQIYKTIFSLDTIHDGKEQWCLSMILGNLSEDRIREDFIDSGFIERHNLWYILYNEVSEDIVKEYVDKIRMANGKIFSVKYSLDFIDENYDIIDWNRLFGGSRSTVDIFLCENAKKIGKKDTKIKLGDIIYKHIRYIMNVNMLDRYWLRYINADRLREDKELWKELIKWNGYKIICEKTKNGQILDESTGRLNIVYKKELEEWIVKNINRIDLNNMMSEFLYTSEDFIRRLLKLFPERFTKKIWNNLIRKENLSVSFLKEHKDKFVTYYTKFYTSHPPFL</sequence>
<proteinExistence type="predicted"/>
<protein>
    <submittedName>
        <fullName evidence="1">Uncharacterized protein</fullName>
    </submittedName>
</protein>